<evidence type="ECO:0000256" key="1">
    <source>
        <dbReference type="SAM" id="MobiDB-lite"/>
    </source>
</evidence>
<feature type="compositionally biased region" description="Polar residues" evidence="1">
    <location>
        <begin position="25"/>
        <end position="40"/>
    </location>
</feature>
<keyword evidence="2" id="KW-1185">Reference proteome</keyword>
<dbReference type="Proteomes" id="UP000887561">
    <property type="component" value="Unplaced"/>
</dbReference>
<feature type="compositionally biased region" description="Low complexity" evidence="1">
    <location>
        <begin position="230"/>
        <end position="241"/>
    </location>
</feature>
<dbReference type="AlphaFoldDB" id="A0A915M614"/>
<feature type="region of interest" description="Disordered" evidence="1">
    <location>
        <begin position="25"/>
        <end position="63"/>
    </location>
</feature>
<evidence type="ECO:0000313" key="3">
    <source>
        <dbReference type="WBParaSite" id="scaffold2859_cov227.g5564"/>
    </source>
</evidence>
<feature type="region of interest" description="Disordered" evidence="1">
    <location>
        <begin position="208"/>
        <end position="241"/>
    </location>
</feature>
<accession>A0A915M614</accession>
<dbReference type="WBParaSite" id="scaffold2859_cov227.g5564">
    <property type="protein sequence ID" value="scaffold2859_cov227.g5564"/>
    <property type="gene ID" value="scaffold2859_cov227.g5564"/>
</dbReference>
<feature type="compositionally biased region" description="Low complexity" evidence="1">
    <location>
        <begin position="41"/>
        <end position="50"/>
    </location>
</feature>
<sequence>MATVAALSTDLATLPPKPLITNTTLKQQRQQTGNSFPNTASPSLLSSPMSTPGTQRRLQPSGIKLPAPPASLLNGLPKGVVMAAAGRRIGSGAQKSNLINGTTANVLPSAALSDHLREYVPLPEAAAQMLMRQRAEELLAANELNGLASRGKLQSRIIQMPRECNNENKESNNNDEEKEIKNCNNKLEKPLATIADEEMPQMKIVEPTLKNRIPSPLSLPQNDDELNLKNTSEQNNTSTSQQQIIPIASQTQIKTPPPPPPPRIQSPLPFNSRVPPLYPPVNEDGVINDGPRRRSISSAAVGPYLQTVMAPPMSPKGHVNMLPAIDEPTKS</sequence>
<protein>
    <submittedName>
        <fullName evidence="3">Uncharacterized protein</fullName>
    </submittedName>
</protein>
<evidence type="ECO:0000313" key="2">
    <source>
        <dbReference type="Proteomes" id="UP000887561"/>
    </source>
</evidence>
<proteinExistence type="predicted"/>
<reference evidence="3" key="1">
    <citation type="submission" date="2022-11" db="UniProtKB">
        <authorList>
            <consortium name="WormBaseParasite"/>
        </authorList>
    </citation>
    <scope>IDENTIFICATION</scope>
</reference>
<organism evidence="2 3">
    <name type="scientific">Meloidogyne javanica</name>
    <name type="common">Root-knot nematode worm</name>
    <dbReference type="NCBI Taxonomy" id="6303"/>
    <lineage>
        <taxon>Eukaryota</taxon>
        <taxon>Metazoa</taxon>
        <taxon>Ecdysozoa</taxon>
        <taxon>Nematoda</taxon>
        <taxon>Chromadorea</taxon>
        <taxon>Rhabditida</taxon>
        <taxon>Tylenchina</taxon>
        <taxon>Tylenchomorpha</taxon>
        <taxon>Tylenchoidea</taxon>
        <taxon>Meloidogynidae</taxon>
        <taxon>Meloidogyninae</taxon>
        <taxon>Meloidogyne</taxon>
        <taxon>Meloidogyne incognita group</taxon>
    </lineage>
</organism>
<name>A0A915M614_MELJA</name>
<feature type="region of interest" description="Disordered" evidence="1">
    <location>
        <begin position="310"/>
        <end position="331"/>
    </location>
</feature>